<dbReference type="OrthoDB" id="596204at2"/>
<proteinExistence type="predicted"/>
<dbReference type="AlphaFoldDB" id="A0A3P1CVH1"/>
<gene>
    <name evidence="1" type="ORF">EHT87_03035</name>
</gene>
<dbReference type="Proteomes" id="UP000274271">
    <property type="component" value="Unassembled WGS sequence"/>
</dbReference>
<protein>
    <submittedName>
        <fullName evidence="1">Uncharacterized protein</fullName>
    </submittedName>
</protein>
<organism evidence="1 2">
    <name type="scientific">Larkinella knui</name>
    <dbReference type="NCBI Taxonomy" id="2025310"/>
    <lineage>
        <taxon>Bacteria</taxon>
        <taxon>Pseudomonadati</taxon>
        <taxon>Bacteroidota</taxon>
        <taxon>Cytophagia</taxon>
        <taxon>Cytophagales</taxon>
        <taxon>Spirosomataceae</taxon>
        <taxon>Larkinella</taxon>
    </lineage>
</organism>
<comment type="caution">
    <text evidence="1">The sequence shown here is derived from an EMBL/GenBank/DDBJ whole genome shotgun (WGS) entry which is preliminary data.</text>
</comment>
<dbReference type="RefSeq" id="WP_124903721.1">
    <property type="nucleotide sequence ID" value="NZ_RQJP01000001.1"/>
</dbReference>
<reference evidence="1 2" key="1">
    <citation type="submission" date="2018-11" db="EMBL/GenBank/DDBJ databases">
        <authorList>
            <person name="Zhou Z."/>
            <person name="Wang G."/>
        </authorList>
    </citation>
    <scope>NUCLEOTIDE SEQUENCE [LARGE SCALE GENOMIC DNA]</scope>
    <source>
        <strain evidence="1 2">KCTC42998</strain>
    </source>
</reference>
<dbReference type="EMBL" id="RQJP01000001">
    <property type="protein sequence ID" value="RRB17273.1"/>
    <property type="molecule type" value="Genomic_DNA"/>
</dbReference>
<evidence type="ECO:0000313" key="2">
    <source>
        <dbReference type="Proteomes" id="UP000274271"/>
    </source>
</evidence>
<accession>A0A3P1CVH1</accession>
<keyword evidence="2" id="KW-1185">Reference proteome</keyword>
<sequence>MESTLQYPVFEADQVLTNRHLNELFTYLDDQSRFTRTHLVGIGIVCGLNLTYNGSDQLTISAGCGVTSLGYLVQFEGINAKHCRVVDQLPVEFAGFNKGYSRLSGWELVEAAQTDTLPLSKIFLDDHEKIVMLLFEADQNDLRNCDTTDCSDKGQQVKFRVRPLLVNRREVETFFADQLKAGLEERFSLNDLHLKRFNVPFSTLQSAADVLTAFRNQILDLDSVPIAIEKLYTLFKPFLNDSIAPELTKIKAYREAHQDTFRIQYVVDLVDDLIRAYHELRDKAQECLTVCRPDETLFPYHLLLGKATVSTDDGEQNPALLEYRPFRTYFLPSPANTGRQPWRSELRMLFTRLTLMVSQFTVPEPPDVTANKDAALAIKVTPSSLGTRPLSERAIPYYYLPQKAGEHYVLHRYWNYQKSRAYRADTNLSYQAERYTAVPAVIKPLEVDIEPYNFFRIEGHIGLPYQTVLARLARLRKDNRLPFDLIALRAGTLPDDPAKDPDPQRLACECGDWDTLLEVLDGAHLNAEKLKQLKDQHEAMLAHNRSRFLFKNYAELHPALEHKAGVVRGGTFVIVYADNRKGPARGEAIGNGPLSTTPGFVESDFQVELRQRINTVTKPEDLKFLREILGLNLVNYFTDVKPAIADGIVFADFYLPYRDTSPCGSVSYQINEPKPSESEKPDVFGIKQTVYCWKDQTAYEFGIDDTFNVEELQNPDELKFVPDKPLQFVPQEQFQRLADGTIDPTDKKTKTFRLTYRSKTVYVTVKVPNAAFTVKLVKVQGSNEVQIRLVAEAKNLLSYRWKIQPEEFEISHAFETTSKPIPMDKFRGIIKGRGLGITLTVEEDFTHDQQADCSNELTRMFTETFLLNRLAEDMPF</sequence>
<evidence type="ECO:0000313" key="1">
    <source>
        <dbReference type="EMBL" id="RRB17273.1"/>
    </source>
</evidence>
<name>A0A3P1CVH1_9BACT</name>